<dbReference type="GO" id="GO:0004364">
    <property type="term" value="F:glutathione transferase activity"/>
    <property type="evidence" value="ECO:0007669"/>
    <property type="project" value="TreeGrafter"/>
</dbReference>
<evidence type="ECO:0000313" key="6">
    <source>
        <dbReference type="EMBL" id="KAH8100004.1"/>
    </source>
</evidence>
<proteinExistence type="predicted"/>
<dbReference type="Pfam" id="PF01124">
    <property type="entry name" value="MAPEG"/>
    <property type="match status" value="1"/>
</dbReference>
<gene>
    <name evidence="6" type="ORF">BXZ70DRAFT_907598</name>
</gene>
<dbReference type="GO" id="GO:0005635">
    <property type="term" value="C:nuclear envelope"/>
    <property type="evidence" value="ECO:0007669"/>
    <property type="project" value="TreeGrafter"/>
</dbReference>
<comment type="caution">
    <text evidence="6">The sequence shown here is derived from an EMBL/GenBank/DDBJ whole genome shotgun (WGS) entry which is preliminary data.</text>
</comment>
<dbReference type="PANTHER" id="PTHR10250">
    <property type="entry name" value="MICROSOMAL GLUTATHIONE S-TRANSFERASE"/>
    <property type="match status" value="1"/>
</dbReference>
<protein>
    <submittedName>
        <fullName evidence="6">Membrane-associated proteins in eicosanoid and glutathione metabolism</fullName>
    </submittedName>
</protein>
<dbReference type="Gene3D" id="1.20.120.550">
    <property type="entry name" value="Membrane associated eicosanoid/glutathione metabolism-like domain"/>
    <property type="match status" value="1"/>
</dbReference>
<dbReference type="SUPFAM" id="SSF161084">
    <property type="entry name" value="MAPEG domain-like"/>
    <property type="match status" value="1"/>
</dbReference>
<evidence type="ECO:0000256" key="5">
    <source>
        <dbReference type="SAM" id="Phobius"/>
    </source>
</evidence>
<keyword evidence="7" id="KW-1185">Reference proteome</keyword>
<dbReference type="InterPro" id="IPR023352">
    <property type="entry name" value="MAPEG-like_dom_sf"/>
</dbReference>
<keyword evidence="3 5" id="KW-1133">Transmembrane helix</keyword>
<dbReference type="EMBL" id="JAEVFJ010000017">
    <property type="protein sequence ID" value="KAH8100004.1"/>
    <property type="molecule type" value="Genomic_DNA"/>
</dbReference>
<dbReference type="Proteomes" id="UP000813824">
    <property type="component" value="Unassembled WGS sequence"/>
</dbReference>
<name>A0A8K0UNM7_9AGAR</name>
<evidence type="ECO:0000256" key="1">
    <source>
        <dbReference type="ARBA" id="ARBA00004141"/>
    </source>
</evidence>
<dbReference type="GO" id="GO:0005783">
    <property type="term" value="C:endoplasmic reticulum"/>
    <property type="evidence" value="ECO:0007669"/>
    <property type="project" value="TreeGrafter"/>
</dbReference>
<feature type="transmembrane region" description="Helical" evidence="5">
    <location>
        <begin position="121"/>
        <end position="144"/>
    </location>
</feature>
<evidence type="ECO:0000313" key="7">
    <source>
        <dbReference type="Proteomes" id="UP000813824"/>
    </source>
</evidence>
<evidence type="ECO:0000256" key="4">
    <source>
        <dbReference type="ARBA" id="ARBA00023136"/>
    </source>
</evidence>
<reference evidence="6" key="1">
    <citation type="journal article" date="2021" name="New Phytol.">
        <title>Evolutionary innovations through gain and loss of genes in the ectomycorrhizal Boletales.</title>
        <authorList>
            <person name="Wu G."/>
            <person name="Miyauchi S."/>
            <person name="Morin E."/>
            <person name="Kuo A."/>
            <person name="Drula E."/>
            <person name="Varga T."/>
            <person name="Kohler A."/>
            <person name="Feng B."/>
            <person name="Cao Y."/>
            <person name="Lipzen A."/>
            <person name="Daum C."/>
            <person name="Hundley H."/>
            <person name="Pangilinan J."/>
            <person name="Johnson J."/>
            <person name="Barry K."/>
            <person name="LaButti K."/>
            <person name="Ng V."/>
            <person name="Ahrendt S."/>
            <person name="Min B."/>
            <person name="Choi I.G."/>
            <person name="Park H."/>
            <person name="Plett J.M."/>
            <person name="Magnuson J."/>
            <person name="Spatafora J.W."/>
            <person name="Nagy L.G."/>
            <person name="Henrissat B."/>
            <person name="Grigoriev I.V."/>
            <person name="Yang Z.L."/>
            <person name="Xu J."/>
            <person name="Martin F.M."/>
        </authorList>
    </citation>
    <scope>NUCLEOTIDE SEQUENCE</scope>
    <source>
        <strain evidence="6">KKN 215</strain>
    </source>
</reference>
<organism evidence="6 7">
    <name type="scientific">Cristinia sonorae</name>
    <dbReference type="NCBI Taxonomy" id="1940300"/>
    <lineage>
        <taxon>Eukaryota</taxon>
        <taxon>Fungi</taxon>
        <taxon>Dikarya</taxon>
        <taxon>Basidiomycota</taxon>
        <taxon>Agaricomycotina</taxon>
        <taxon>Agaricomycetes</taxon>
        <taxon>Agaricomycetidae</taxon>
        <taxon>Agaricales</taxon>
        <taxon>Pleurotineae</taxon>
        <taxon>Stephanosporaceae</taxon>
        <taxon>Cristinia</taxon>
    </lineage>
</organism>
<dbReference type="OrthoDB" id="410651at2759"/>
<comment type="subcellular location">
    <subcellularLocation>
        <location evidence="1">Membrane</location>
        <topology evidence="1">Multi-pass membrane protein</topology>
    </subcellularLocation>
</comment>
<evidence type="ECO:0000256" key="2">
    <source>
        <dbReference type="ARBA" id="ARBA00022692"/>
    </source>
</evidence>
<dbReference type="PANTHER" id="PTHR10250:SF26">
    <property type="entry name" value="GLUTATHIONE S-TRANSFERASE 3, MITOCHONDRIAL"/>
    <property type="match status" value="1"/>
</dbReference>
<evidence type="ECO:0000256" key="3">
    <source>
        <dbReference type="ARBA" id="ARBA00022989"/>
    </source>
</evidence>
<accession>A0A8K0UNM7</accession>
<keyword evidence="4 5" id="KW-0472">Membrane</keyword>
<dbReference type="InterPro" id="IPR050997">
    <property type="entry name" value="MAPEG"/>
</dbReference>
<sequence length="149" mass="15730">MVTITVTPEYGYVAGAILSTFYLNLFQATKVSGARKAAKIDYPQLYAEKSEAAASEAALKFNCAQRAHQNTLENLPMVLGSTVVAATRCPTFAASTLGVWVIARALYTIGYCTGDPKKRNYLGAAVIGSLSALTLLATATYAAVKIVLA</sequence>
<dbReference type="AlphaFoldDB" id="A0A8K0UNM7"/>
<keyword evidence="2 5" id="KW-0812">Transmembrane</keyword>
<dbReference type="GO" id="GO:0016020">
    <property type="term" value="C:membrane"/>
    <property type="evidence" value="ECO:0007669"/>
    <property type="project" value="UniProtKB-SubCell"/>
</dbReference>
<dbReference type="InterPro" id="IPR001129">
    <property type="entry name" value="Membr-assoc_MAPEG"/>
</dbReference>
<dbReference type="GO" id="GO:0004602">
    <property type="term" value="F:glutathione peroxidase activity"/>
    <property type="evidence" value="ECO:0007669"/>
    <property type="project" value="TreeGrafter"/>
</dbReference>